<keyword evidence="2" id="KW-1185">Reference proteome</keyword>
<organism evidence="1 2">
    <name type="scientific">Tunturiibacter gelidiferens</name>
    <dbReference type="NCBI Taxonomy" id="3069689"/>
    <lineage>
        <taxon>Bacteria</taxon>
        <taxon>Pseudomonadati</taxon>
        <taxon>Acidobacteriota</taxon>
        <taxon>Terriglobia</taxon>
        <taxon>Terriglobales</taxon>
        <taxon>Acidobacteriaceae</taxon>
        <taxon>Tunturiibacter</taxon>
    </lineage>
</organism>
<dbReference type="EMBL" id="JACHEA010000001">
    <property type="protein sequence ID" value="MBB5338560.1"/>
    <property type="molecule type" value="Genomic_DNA"/>
</dbReference>
<proteinExistence type="predicted"/>
<evidence type="ECO:0000313" key="2">
    <source>
        <dbReference type="Proteomes" id="UP000569005"/>
    </source>
</evidence>
<evidence type="ECO:0000313" key="1">
    <source>
        <dbReference type="EMBL" id="MBB5338560.1"/>
    </source>
</evidence>
<sequence>MKTLLQSHSSRRIVAPTTALALSLTLNIIAAIAQTPTTPTPAPRPTPPTRDPHTAGYVAAKELPDGAIPSPQQDGNFILGPTHPIAPEMSLHSAVPLGNIYKFAMNSSDSKLYPGIAREPDTFGTPDPKDPAKLVVTTSHPAPYTRHVAVYVPQQYVPGTAAPFIISADGPDYYLFRALDYLIANHRVPIMIAISIGNGSGDAQGSERGLEYDTMSGHYAEFVETEVLPLVEKQYHVKLTKDPDGRATMGGSSGGSCALIMAWYHPELYHRVLTYSGTYINQQWPYNPETPHGAWEFHEHLIPATPAKPIRIWMEVGDRDLFNPNIMRDDMHDWVLANERMAQVLAARGYHYQFVFAKDAGHVDRSVKQQTLPEALEYLWQGYPIAESKN</sequence>
<accession>A0ACC5NVF0</accession>
<comment type="caution">
    <text evidence="1">The sequence shown here is derived from an EMBL/GenBank/DDBJ whole genome shotgun (WGS) entry which is preliminary data.</text>
</comment>
<name>A0ACC5NVF0_9BACT</name>
<reference evidence="1" key="1">
    <citation type="submission" date="2020-08" db="EMBL/GenBank/DDBJ databases">
        <title>Genomic Encyclopedia of Type Strains, Phase IV (KMG-V): Genome sequencing to study the core and pangenomes of soil and plant-associated prokaryotes.</title>
        <authorList>
            <person name="Whitman W."/>
        </authorList>
    </citation>
    <scope>NUCLEOTIDE SEQUENCE</scope>
    <source>
        <strain evidence="1">M8UP15</strain>
    </source>
</reference>
<dbReference type="Proteomes" id="UP000569005">
    <property type="component" value="Unassembled WGS sequence"/>
</dbReference>
<protein>
    <submittedName>
        <fullName evidence="1">Enterochelin esterase-like enzyme</fullName>
    </submittedName>
</protein>
<gene>
    <name evidence="1" type="ORF">HDF13_000893</name>
</gene>